<keyword evidence="1" id="KW-0472">Membrane</keyword>
<name>A0A8X6FHX4_TRICU</name>
<dbReference type="OrthoDB" id="6412219at2759"/>
<feature type="transmembrane region" description="Helical" evidence="1">
    <location>
        <begin position="75"/>
        <end position="99"/>
    </location>
</feature>
<proteinExistence type="predicted"/>
<gene>
    <name evidence="2" type="primary">AVEN_254871_1</name>
    <name evidence="2" type="ORF">TNCT_86741</name>
</gene>
<dbReference type="EMBL" id="BMAO01012323">
    <property type="protein sequence ID" value="GFQ80618.1"/>
    <property type="molecule type" value="Genomic_DNA"/>
</dbReference>
<keyword evidence="1" id="KW-0812">Transmembrane</keyword>
<evidence type="ECO:0000313" key="2">
    <source>
        <dbReference type="EMBL" id="GFQ80618.1"/>
    </source>
</evidence>
<reference evidence="2" key="1">
    <citation type="submission" date="2020-07" db="EMBL/GenBank/DDBJ databases">
        <title>Multicomponent nature underlies the extraordinary mechanical properties of spider dragline silk.</title>
        <authorList>
            <person name="Kono N."/>
            <person name="Nakamura H."/>
            <person name="Mori M."/>
            <person name="Yoshida Y."/>
            <person name="Ohtoshi R."/>
            <person name="Malay A.D."/>
            <person name="Moran D.A.P."/>
            <person name="Tomita M."/>
            <person name="Numata K."/>
            <person name="Arakawa K."/>
        </authorList>
    </citation>
    <scope>NUCLEOTIDE SEQUENCE</scope>
</reference>
<comment type="caution">
    <text evidence="2">The sequence shown here is derived from an EMBL/GenBank/DDBJ whole genome shotgun (WGS) entry which is preliminary data.</text>
</comment>
<organism evidence="2 3">
    <name type="scientific">Trichonephila clavata</name>
    <name type="common">Joro spider</name>
    <name type="synonym">Nephila clavata</name>
    <dbReference type="NCBI Taxonomy" id="2740835"/>
    <lineage>
        <taxon>Eukaryota</taxon>
        <taxon>Metazoa</taxon>
        <taxon>Ecdysozoa</taxon>
        <taxon>Arthropoda</taxon>
        <taxon>Chelicerata</taxon>
        <taxon>Arachnida</taxon>
        <taxon>Araneae</taxon>
        <taxon>Araneomorphae</taxon>
        <taxon>Entelegynae</taxon>
        <taxon>Araneoidea</taxon>
        <taxon>Nephilidae</taxon>
        <taxon>Trichonephila</taxon>
    </lineage>
</organism>
<keyword evidence="3" id="KW-1185">Reference proteome</keyword>
<dbReference type="AlphaFoldDB" id="A0A8X6FHX4"/>
<accession>A0A8X6FHX4</accession>
<sequence length="147" mass="16391">MGNSKNTSFKSLQYVNEESKIASIRTDTKSNNVHQVFLQQSVTLLALKDKALVNGTVAPNIVPPKLIFGIVAEDLPLLFGAVIGASLILALSVLILAFWKCCCRMTILNKKKQYWLQPQESTNIKGKYKIPVVQRTLLNGLEYIRSK</sequence>
<dbReference type="Proteomes" id="UP000887116">
    <property type="component" value="Unassembled WGS sequence"/>
</dbReference>
<protein>
    <submittedName>
        <fullName evidence="2">Uncharacterized protein</fullName>
    </submittedName>
</protein>
<evidence type="ECO:0000256" key="1">
    <source>
        <dbReference type="SAM" id="Phobius"/>
    </source>
</evidence>
<evidence type="ECO:0000313" key="3">
    <source>
        <dbReference type="Proteomes" id="UP000887116"/>
    </source>
</evidence>
<keyword evidence="1" id="KW-1133">Transmembrane helix</keyword>